<dbReference type="Proteomes" id="UP000288388">
    <property type="component" value="Unassembled WGS sequence"/>
</dbReference>
<accession>A0A437USC3</accession>
<evidence type="ECO:0000313" key="2">
    <source>
        <dbReference type="EMBL" id="RVU96410.1"/>
    </source>
</evidence>
<gene>
    <name evidence="2" type="ORF">EK398_17070</name>
</gene>
<proteinExistence type="predicted"/>
<name>A0A437USC3_ENTAV</name>
<dbReference type="AlphaFoldDB" id="A0A437USC3"/>
<organism evidence="2 3">
    <name type="scientific">Enterococcus avium</name>
    <name type="common">Streptococcus avium</name>
    <dbReference type="NCBI Taxonomy" id="33945"/>
    <lineage>
        <taxon>Bacteria</taxon>
        <taxon>Bacillati</taxon>
        <taxon>Bacillota</taxon>
        <taxon>Bacilli</taxon>
        <taxon>Lactobacillales</taxon>
        <taxon>Enterococcaceae</taxon>
        <taxon>Enterococcus</taxon>
    </lineage>
</organism>
<evidence type="ECO:0000256" key="1">
    <source>
        <dbReference type="SAM" id="Phobius"/>
    </source>
</evidence>
<keyword evidence="1" id="KW-0472">Membrane</keyword>
<evidence type="ECO:0000313" key="3">
    <source>
        <dbReference type="Proteomes" id="UP000288388"/>
    </source>
</evidence>
<feature type="transmembrane region" description="Helical" evidence="1">
    <location>
        <begin position="12"/>
        <end position="28"/>
    </location>
</feature>
<sequence length="83" mass="9416">MIKKAFNTVYEYAPWMLLIWLTVCLLKDDYQKAAFLVGALALITICDSLNAINKNLLRIANNTDLTTKTLVFTQSTKKNDESD</sequence>
<dbReference type="EMBL" id="RYZS01000001">
    <property type="protein sequence ID" value="RVU96410.1"/>
    <property type="molecule type" value="Genomic_DNA"/>
</dbReference>
<protein>
    <submittedName>
        <fullName evidence="2">Uncharacterized protein</fullName>
    </submittedName>
</protein>
<keyword evidence="1" id="KW-1133">Transmembrane helix</keyword>
<dbReference type="RefSeq" id="WP_127979647.1">
    <property type="nucleotide sequence ID" value="NZ_JARPWK010000061.1"/>
</dbReference>
<keyword evidence="1" id="KW-0812">Transmembrane</keyword>
<reference evidence="2 3" key="1">
    <citation type="submission" date="2018-12" db="EMBL/GenBank/DDBJ databases">
        <title>A novel vanA-carrying plasmid in a clinical isolate of Enterococcus avium.</title>
        <authorList>
            <person name="Bernasconi O.J."/>
            <person name="Luzzaro F."/>
            <person name="Endimiani A."/>
        </authorList>
    </citation>
    <scope>NUCLEOTIDE SEQUENCE [LARGE SCALE GENOMIC DNA]</scope>
    <source>
        <strain evidence="2 3">LC0559/18</strain>
    </source>
</reference>
<comment type="caution">
    <text evidence="2">The sequence shown here is derived from an EMBL/GenBank/DDBJ whole genome shotgun (WGS) entry which is preliminary data.</text>
</comment>
<feature type="transmembrane region" description="Helical" evidence="1">
    <location>
        <begin position="34"/>
        <end position="52"/>
    </location>
</feature>